<evidence type="ECO:0000256" key="9">
    <source>
        <dbReference type="PIRSR" id="PIRSR001205-2"/>
    </source>
</evidence>
<feature type="binding site" evidence="9">
    <location>
        <position position="198"/>
    </location>
    <ligand>
        <name>Zn(2+)</name>
        <dbReference type="ChEBI" id="CHEBI:29105"/>
        <note>catalytic</note>
    </ligand>
</feature>
<evidence type="ECO:0000256" key="1">
    <source>
        <dbReference type="ARBA" id="ARBA00004613"/>
    </source>
</evidence>
<name>A0A2D0JS22_9GAMM</name>
<dbReference type="InterPro" id="IPR013858">
    <property type="entry name" value="Peptidase_M10B_C"/>
</dbReference>
<feature type="domain" description="Peptidase metallopeptidase" evidence="10">
    <location>
        <begin position="56"/>
        <end position="256"/>
    </location>
</feature>
<dbReference type="PIRSF" id="PIRSF001205">
    <property type="entry name" value="Peptidase_M10B"/>
    <property type="match status" value="1"/>
</dbReference>
<dbReference type="Gene3D" id="3.40.390.10">
    <property type="entry name" value="Collagenase (Catalytic Domain)"/>
    <property type="match status" value="1"/>
</dbReference>
<evidence type="ECO:0000256" key="6">
    <source>
        <dbReference type="ARBA" id="ARBA00022801"/>
    </source>
</evidence>
<dbReference type="SMART" id="SM00235">
    <property type="entry name" value="ZnMc"/>
    <property type="match status" value="1"/>
</dbReference>
<dbReference type="Pfam" id="PF00413">
    <property type="entry name" value="Peptidase_M10"/>
    <property type="match status" value="1"/>
</dbReference>
<dbReference type="GO" id="GO:0005615">
    <property type="term" value="C:extracellular space"/>
    <property type="evidence" value="ECO:0007669"/>
    <property type="project" value="InterPro"/>
</dbReference>
<evidence type="ECO:0000313" key="12">
    <source>
        <dbReference type="EMBL" id="PHM48992.1"/>
    </source>
</evidence>
<organism evidence="12 13">
    <name type="scientific">Xenorhabdus miraniensis</name>
    <dbReference type="NCBI Taxonomy" id="351674"/>
    <lineage>
        <taxon>Bacteria</taxon>
        <taxon>Pseudomonadati</taxon>
        <taxon>Pseudomonadota</taxon>
        <taxon>Gammaproteobacteria</taxon>
        <taxon>Enterobacterales</taxon>
        <taxon>Morganellaceae</taxon>
        <taxon>Xenorhabdus</taxon>
    </lineage>
</organism>
<comment type="caution">
    <text evidence="12">The sequence shown here is derived from an EMBL/GenBank/DDBJ whole genome shotgun (WGS) entry which is preliminary data.</text>
</comment>
<comment type="subcellular location">
    <subcellularLocation>
        <location evidence="1">Secreted</location>
    </subcellularLocation>
</comment>
<dbReference type="RefSeq" id="WP_099114027.1">
    <property type="nucleotide sequence ID" value="NZ_CAWNQI010000106.1"/>
</dbReference>
<dbReference type="InterPro" id="IPR006026">
    <property type="entry name" value="Peptidase_Metallo"/>
</dbReference>
<comment type="cofactor">
    <cofactor evidence="9">
        <name>Zn(2+)</name>
        <dbReference type="ChEBI" id="CHEBI:29105"/>
    </cofactor>
    <text evidence="9">Binds 1 zinc ion per subunit.</text>
</comment>
<keyword evidence="5" id="KW-0677">Repeat</keyword>
<keyword evidence="4 9" id="KW-0479">Metal-binding</keyword>
<evidence type="ECO:0000313" key="13">
    <source>
        <dbReference type="Proteomes" id="UP000221980"/>
    </source>
</evidence>
<keyword evidence="6" id="KW-0378">Hydrolase</keyword>
<dbReference type="GO" id="GO:0006508">
    <property type="term" value="P:proteolysis"/>
    <property type="evidence" value="ECO:0007669"/>
    <property type="project" value="UniProtKB-KW"/>
</dbReference>
<evidence type="ECO:0000313" key="11">
    <source>
        <dbReference type="EMBL" id="PHM48659.1"/>
    </source>
</evidence>
<dbReference type="InterPro" id="IPR024079">
    <property type="entry name" value="MetalloPept_cat_dom_sf"/>
</dbReference>
<dbReference type="SUPFAM" id="SSF51120">
    <property type="entry name" value="beta-Roll"/>
    <property type="match status" value="1"/>
</dbReference>
<feature type="binding site" evidence="9">
    <location>
        <position position="202"/>
    </location>
    <ligand>
        <name>Zn(2+)</name>
        <dbReference type="ChEBI" id="CHEBI:29105"/>
        <note>catalytic</note>
    </ligand>
</feature>
<keyword evidence="3" id="KW-0645">Protease</keyword>
<dbReference type="InterPro" id="IPR011049">
    <property type="entry name" value="Serralysin-like_metalloprot_C"/>
</dbReference>
<dbReference type="InterPro" id="IPR016294">
    <property type="entry name" value="Pept_M10B"/>
</dbReference>
<dbReference type="AlphaFoldDB" id="A0A2D0JS22"/>
<dbReference type="InterPro" id="IPR001818">
    <property type="entry name" value="Pept_M10_metallopeptidase"/>
</dbReference>
<evidence type="ECO:0000256" key="7">
    <source>
        <dbReference type="ARBA" id="ARBA00022833"/>
    </source>
</evidence>
<dbReference type="Gene3D" id="2.150.10.10">
    <property type="entry name" value="Serralysin-like metalloprotease, C-terminal"/>
    <property type="match status" value="1"/>
</dbReference>
<dbReference type="GO" id="GO:0005509">
    <property type="term" value="F:calcium ion binding"/>
    <property type="evidence" value="ECO:0007669"/>
    <property type="project" value="InterPro"/>
</dbReference>
<dbReference type="EMBL" id="NITZ01000007">
    <property type="protein sequence ID" value="PHM48992.1"/>
    <property type="molecule type" value="Genomic_DNA"/>
</dbReference>
<dbReference type="EMBL" id="NITZ01000009">
    <property type="protein sequence ID" value="PHM48659.1"/>
    <property type="molecule type" value="Genomic_DNA"/>
</dbReference>
<dbReference type="Pfam" id="PF08548">
    <property type="entry name" value="Peptidase_M10_C"/>
    <property type="match status" value="1"/>
</dbReference>
<evidence type="ECO:0000256" key="5">
    <source>
        <dbReference type="ARBA" id="ARBA00022737"/>
    </source>
</evidence>
<proteinExistence type="predicted"/>
<accession>A0A2D0JS22</accession>
<feature type="active site" evidence="8">
    <location>
        <position position="199"/>
    </location>
</feature>
<dbReference type="SUPFAM" id="SSF55486">
    <property type="entry name" value="Metalloproteases ('zincins'), catalytic domain"/>
    <property type="match status" value="1"/>
</dbReference>
<protein>
    <submittedName>
        <fullName evidence="12">Alkaline metalloproteinase</fullName>
    </submittedName>
</protein>
<evidence type="ECO:0000259" key="10">
    <source>
        <dbReference type="SMART" id="SM00235"/>
    </source>
</evidence>
<evidence type="ECO:0000256" key="2">
    <source>
        <dbReference type="ARBA" id="ARBA00022525"/>
    </source>
</evidence>
<feature type="binding site" evidence="9">
    <location>
        <position position="208"/>
    </location>
    <ligand>
        <name>Zn(2+)</name>
        <dbReference type="ChEBI" id="CHEBI:29105"/>
        <note>catalytic</note>
    </ligand>
</feature>
<evidence type="ECO:0000256" key="4">
    <source>
        <dbReference type="ARBA" id="ARBA00022723"/>
    </source>
</evidence>
<dbReference type="Proteomes" id="UP000221980">
    <property type="component" value="Unassembled WGS sequence"/>
</dbReference>
<reference evidence="12 13" key="1">
    <citation type="journal article" date="2017" name="Nat. Microbiol.">
        <title>Natural product diversity associated with the nematode symbionts Photorhabdus and Xenorhabdus.</title>
        <authorList>
            <person name="Tobias N.J."/>
            <person name="Wolff H."/>
            <person name="Djahanschiri B."/>
            <person name="Grundmann F."/>
            <person name="Kronenwerth M."/>
            <person name="Shi Y.M."/>
            <person name="Simonyi S."/>
            <person name="Grun P."/>
            <person name="Shapiro-Ilan D."/>
            <person name="Pidot S.J."/>
            <person name="Stinear T.P."/>
            <person name="Ebersberger I."/>
            <person name="Bode H.B."/>
        </authorList>
    </citation>
    <scope>NUCLEOTIDE SEQUENCE [LARGE SCALE GENOMIC DNA]</scope>
    <source>
        <strain evidence="12 13">DSM 17902</strain>
    </source>
</reference>
<dbReference type="GO" id="GO:0004222">
    <property type="term" value="F:metalloendopeptidase activity"/>
    <property type="evidence" value="ECO:0007669"/>
    <property type="project" value="InterPro"/>
</dbReference>
<dbReference type="GO" id="GO:0008270">
    <property type="term" value="F:zinc ion binding"/>
    <property type="evidence" value="ECO:0007669"/>
    <property type="project" value="InterPro"/>
</dbReference>
<sequence>MSLSKKEINENEVLYSYAVKQIKKYLDYYNPSKNKNINKYKKPIYGDKSYEKILRKNFIWKNKKKETLPNEPVQFKYCILTSKSKFAKEPAVKKAMEKAKVAELATIDMDIKEALDKSYESWSRVANISFTEVYDYDKADLVVCFYSKNIKKADLNPFTKLPTKGNYKSHSWFNMNNDKFSDKKFLEVNRNIRKAFVHEIGHQLSLIHPSPYDAGDKEKPNYEKSASHFEDSFAYTVMSYFNSSYTGQDFEDLYPSCPVMNDISAVQKLYGLNSSNYPTYIVYGFNSNTGLDYETALHKESKLIFCACPPNIISGKEIEVNRFDFSGFVQDQVINLNEGAFSDVGGLKGNVSIARGCTIHEAIGGRGNDIIIGNNVPKNLEGTAGNNILYSGFGGGTIRGGTGKNTFVYLSGNQSIDSSYDTILDFESGKDKVDLSGFDFGGTGKVKFVERHNFGQPGDAYFIYQSIYNSTSLYIKLGKGMVSDMFMLVFIGIKELTESDFIL</sequence>
<dbReference type="GO" id="GO:0031012">
    <property type="term" value="C:extracellular matrix"/>
    <property type="evidence" value="ECO:0007669"/>
    <property type="project" value="InterPro"/>
</dbReference>
<gene>
    <name evidence="12" type="ORF">Xmir_01771</name>
    <name evidence="11" type="ORF">Xmir_02146</name>
</gene>
<keyword evidence="13" id="KW-1185">Reference proteome</keyword>
<keyword evidence="2" id="KW-0964">Secreted</keyword>
<evidence type="ECO:0000256" key="8">
    <source>
        <dbReference type="PIRSR" id="PIRSR001205-1"/>
    </source>
</evidence>
<keyword evidence="7 9" id="KW-0862">Zinc</keyword>
<dbReference type="OrthoDB" id="733404at2"/>
<evidence type="ECO:0000256" key="3">
    <source>
        <dbReference type="ARBA" id="ARBA00022670"/>
    </source>
</evidence>